<proteinExistence type="predicted"/>
<keyword evidence="4" id="KW-1185">Reference proteome</keyword>
<accession>A0A8S1XGF7</accession>
<dbReference type="PANTHER" id="PTHR11188">
    <property type="entry name" value="ARRESTIN DOMAIN CONTAINING PROTEIN"/>
    <property type="match status" value="1"/>
</dbReference>
<reference evidence="3" key="1">
    <citation type="submission" date="2021-01" db="EMBL/GenBank/DDBJ databases">
        <authorList>
            <consortium name="Genoscope - CEA"/>
            <person name="William W."/>
        </authorList>
    </citation>
    <scope>NUCLEOTIDE SEQUENCE</scope>
</reference>
<dbReference type="InterPro" id="IPR050357">
    <property type="entry name" value="Arrestin_domain-protein"/>
</dbReference>
<comment type="caution">
    <text evidence="3">The sequence shown here is derived from an EMBL/GenBank/DDBJ whole genome shotgun (WGS) entry which is preliminary data.</text>
</comment>
<dbReference type="OrthoDB" id="2333384at2759"/>
<feature type="compositionally biased region" description="Polar residues" evidence="1">
    <location>
        <begin position="454"/>
        <end position="474"/>
    </location>
</feature>
<dbReference type="InterPro" id="IPR011022">
    <property type="entry name" value="Arrestin_C-like"/>
</dbReference>
<evidence type="ECO:0000313" key="4">
    <source>
        <dbReference type="Proteomes" id="UP000683925"/>
    </source>
</evidence>
<dbReference type="PANTHER" id="PTHR11188:SF17">
    <property type="entry name" value="FI21816P1"/>
    <property type="match status" value="1"/>
</dbReference>
<feature type="compositionally biased region" description="Acidic residues" evidence="1">
    <location>
        <begin position="362"/>
        <end position="371"/>
    </location>
</feature>
<feature type="region of interest" description="Disordered" evidence="1">
    <location>
        <begin position="447"/>
        <end position="474"/>
    </location>
</feature>
<dbReference type="Pfam" id="PF02752">
    <property type="entry name" value="Arrestin_C"/>
    <property type="match status" value="1"/>
</dbReference>
<gene>
    <name evidence="3" type="ORF">POCTA_138.1.T1210086</name>
</gene>
<dbReference type="EMBL" id="CAJJDP010000121">
    <property type="protein sequence ID" value="CAD8200177.1"/>
    <property type="molecule type" value="Genomic_DNA"/>
</dbReference>
<dbReference type="OMA" id="SHKITIH"/>
<protein>
    <recommendedName>
        <fullName evidence="2">Arrestin C-terminal-like domain-containing protein</fullName>
    </recommendedName>
</protein>
<evidence type="ECO:0000313" key="3">
    <source>
        <dbReference type="EMBL" id="CAD8200177.1"/>
    </source>
</evidence>
<dbReference type="Proteomes" id="UP000683925">
    <property type="component" value="Unassembled WGS sequence"/>
</dbReference>
<dbReference type="AlphaFoldDB" id="A0A8S1XGF7"/>
<name>A0A8S1XGF7_PAROT</name>
<dbReference type="GO" id="GO:0005737">
    <property type="term" value="C:cytoplasm"/>
    <property type="evidence" value="ECO:0007669"/>
    <property type="project" value="TreeGrafter"/>
</dbReference>
<evidence type="ECO:0000259" key="2">
    <source>
        <dbReference type="Pfam" id="PF02752"/>
    </source>
</evidence>
<dbReference type="GO" id="GO:0015031">
    <property type="term" value="P:protein transport"/>
    <property type="evidence" value="ECO:0007669"/>
    <property type="project" value="TreeGrafter"/>
</dbReference>
<feature type="domain" description="Arrestin C-terminal-like" evidence="2">
    <location>
        <begin position="176"/>
        <end position="315"/>
    </location>
</feature>
<evidence type="ECO:0000256" key="1">
    <source>
        <dbReference type="SAM" id="MobiDB-lite"/>
    </source>
</evidence>
<sequence>MITKLDNGQLQVSLKVDKANYRAGDVIKGVIYLKAKSPDLECSMLFLKLIGVQKVNQFDKSNQFFRFKDIFYTKHKWLCNFGSHLTQGIQKRHFEIETPQEIPSFCINYYKTVQCRMQYILSVYFTDETSQTLYKIDQSHKITIHVHHLPSPSLMQSICYVGEQRELKKLCFLNGGSASISLQINKQGFVIGDVIDINLEVDNTKTDLNLLNLTFSVQSQLIILYPVLKLRISNYFGLSKQTHTIVVKGGQKRQLEYKLKLEQDQNDPKSIFPQSTLFSDRIIYHYNLCLIANYSQNFYSCNQLTIAIPIHIFQQESRQQQYQIDMNGTLNRQKAIFSDHKITGYGPLDGAPQYSQNNNAEDSFEEDDQIEENTSPSNNFNRQDHLVDYEELENEFETVCATQQQQSNKNNQQEHLEIQGFITKKVIAYNDNLDIIQEENDDRYHHSIQRSNEKASNQSESKIDQQINNDTIFK</sequence>
<feature type="region of interest" description="Disordered" evidence="1">
    <location>
        <begin position="347"/>
        <end position="382"/>
    </location>
</feature>
<organism evidence="3 4">
    <name type="scientific">Paramecium octaurelia</name>
    <dbReference type="NCBI Taxonomy" id="43137"/>
    <lineage>
        <taxon>Eukaryota</taxon>
        <taxon>Sar</taxon>
        <taxon>Alveolata</taxon>
        <taxon>Ciliophora</taxon>
        <taxon>Intramacronucleata</taxon>
        <taxon>Oligohymenophorea</taxon>
        <taxon>Peniculida</taxon>
        <taxon>Parameciidae</taxon>
        <taxon>Paramecium</taxon>
    </lineage>
</organism>
<feature type="compositionally biased region" description="Polar residues" evidence="1">
    <location>
        <begin position="372"/>
        <end position="381"/>
    </location>
</feature>